<sequence length="227" mass="25742">MFACTVLPWTIGASDLSELPVGQLDGAADEILRQPFPGSETEEAEVRDAVHIEQTRLHRHPKFGKIRDGVIKKKIAETVKSESEDFDFLETTPEPINDDVKIEPEVNEEKDDESPQSTDQYQVTNSDTPSCENCLDKQELIQMQTERIKKTLLARLGLDSPPKVVGEIPPLPFDFYRNEDFGMSDEEYRKQGIEEENRRKPKIREIFIKGTDSKPLLIVVVTAADDV</sequence>
<reference evidence="2" key="2">
    <citation type="submission" date="2020-11" db="EMBL/GenBank/DDBJ databases">
        <authorList>
            <person name="McCartney M.A."/>
            <person name="Auch B."/>
            <person name="Kono T."/>
            <person name="Mallez S."/>
            <person name="Becker A."/>
            <person name="Gohl D.M."/>
            <person name="Silverstein K.A.T."/>
            <person name="Koren S."/>
            <person name="Bechman K.B."/>
            <person name="Herman A."/>
            <person name="Abrahante J.E."/>
            <person name="Garbe J."/>
        </authorList>
    </citation>
    <scope>NUCLEOTIDE SEQUENCE</scope>
    <source>
        <strain evidence="2">Duluth1</strain>
        <tissue evidence="2">Whole animal</tissue>
    </source>
</reference>
<feature type="region of interest" description="Disordered" evidence="1">
    <location>
        <begin position="106"/>
        <end position="130"/>
    </location>
</feature>
<name>A0A9D4FM93_DREPO</name>
<dbReference type="EMBL" id="JAIWYP010000007">
    <property type="protein sequence ID" value="KAH3801428.1"/>
    <property type="molecule type" value="Genomic_DNA"/>
</dbReference>
<organism evidence="2 3">
    <name type="scientific">Dreissena polymorpha</name>
    <name type="common">Zebra mussel</name>
    <name type="synonym">Mytilus polymorpha</name>
    <dbReference type="NCBI Taxonomy" id="45954"/>
    <lineage>
        <taxon>Eukaryota</taxon>
        <taxon>Metazoa</taxon>
        <taxon>Spiralia</taxon>
        <taxon>Lophotrochozoa</taxon>
        <taxon>Mollusca</taxon>
        <taxon>Bivalvia</taxon>
        <taxon>Autobranchia</taxon>
        <taxon>Heteroconchia</taxon>
        <taxon>Euheterodonta</taxon>
        <taxon>Imparidentia</taxon>
        <taxon>Neoheterodontei</taxon>
        <taxon>Myida</taxon>
        <taxon>Dreissenoidea</taxon>
        <taxon>Dreissenidae</taxon>
        <taxon>Dreissena</taxon>
    </lineage>
</organism>
<feature type="compositionally biased region" description="Polar residues" evidence="1">
    <location>
        <begin position="115"/>
        <end position="130"/>
    </location>
</feature>
<gene>
    <name evidence="2" type="ORF">DPMN_155078</name>
</gene>
<proteinExistence type="predicted"/>
<comment type="caution">
    <text evidence="2">The sequence shown here is derived from an EMBL/GenBank/DDBJ whole genome shotgun (WGS) entry which is preliminary data.</text>
</comment>
<protein>
    <submittedName>
        <fullName evidence="2">Uncharacterized protein</fullName>
    </submittedName>
</protein>
<evidence type="ECO:0000313" key="3">
    <source>
        <dbReference type="Proteomes" id="UP000828390"/>
    </source>
</evidence>
<dbReference type="Proteomes" id="UP000828390">
    <property type="component" value="Unassembled WGS sequence"/>
</dbReference>
<evidence type="ECO:0000256" key="1">
    <source>
        <dbReference type="SAM" id="MobiDB-lite"/>
    </source>
</evidence>
<feature type="region of interest" description="Disordered" evidence="1">
    <location>
        <begin position="82"/>
        <end position="101"/>
    </location>
</feature>
<keyword evidence="3" id="KW-1185">Reference proteome</keyword>
<dbReference type="AlphaFoldDB" id="A0A9D4FM93"/>
<evidence type="ECO:0000313" key="2">
    <source>
        <dbReference type="EMBL" id="KAH3801428.1"/>
    </source>
</evidence>
<accession>A0A9D4FM93</accession>
<reference evidence="2" key="1">
    <citation type="journal article" date="2019" name="bioRxiv">
        <title>The Genome of the Zebra Mussel, Dreissena polymorpha: A Resource for Invasive Species Research.</title>
        <authorList>
            <person name="McCartney M.A."/>
            <person name="Auch B."/>
            <person name="Kono T."/>
            <person name="Mallez S."/>
            <person name="Zhang Y."/>
            <person name="Obille A."/>
            <person name="Becker A."/>
            <person name="Abrahante J.E."/>
            <person name="Garbe J."/>
            <person name="Badalamenti J.P."/>
            <person name="Herman A."/>
            <person name="Mangelson H."/>
            <person name="Liachko I."/>
            <person name="Sullivan S."/>
            <person name="Sone E.D."/>
            <person name="Koren S."/>
            <person name="Silverstein K.A.T."/>
            <person name="Beckman K.B."/>
            <person name="Gohl D.M."/>
        </authorList>
    </citation>
    <scope>NUCLEOTIDE SEQUENCE</scope>
    <source>
        <strain evidence="2">Duluth1</strain>
        <tissue evidence="2">Whole animal</tissue>
    </source>
</reference>